<accession>U2CCB1</accession>
<dbReference type="Proteomes" id="UP000016496">
    <property type="component" value="Unassembled WGS sequence"/>
</dbReference>
<gene>
    <name evidence="1" type="ORF">HMPREF1981_03037</name>
</gene>
<proteinExistence type="predicted"/>
<dbReference type="AlphaFoldDB" id="U2CCB1"/>
<reference evidence="1 2" key="1">
    <citation type="submission" date="2013-08" db="EMBL/GenBank/DDBJ databases">
        <authorList>
            <person name="Weinstock G."/>
            <person name="Sodergren E."/>
            <person name="Wylie T."/>
            <person name="Fulton L."/>
            <person name="Fulton R."/>
            <person name="Fronick C."/>
            <person name="O'Laughlin M."/>
            <person name="Godfrey J."/>
            <person name="Miner T."/>
            <person name="Herter B."/>
            <person name="Appelbaum E."/>
            <person name="Cordes M."/>
            <person name="Lek S."/>
            <person name="Wollam A."/>
            <person name="Pepin K.H."/>
            <person name="Palsikar V.B."/>
            <person name="Mitreva M."/>
            <person name="Wilson R.K."/>
        </authorList>
    </citation>
    <scope>NUCLEOTIDE SEQUENCE [LARGE SCALE GENOMIC DNA]</scope>
    <source>
        <strain evidence="1 2">F0041</strain>
    </source>
</reference>
<evidence type="ECO:0000313" key="1">
    <source>
        <dbReference type="EMBL" id="ERI81648.1"/>
    </source>
</evidence>
<comment type="caution">
    <text evidence="1">The sequence shown here is derived from an EMBL/GenBank/DDBJ whole genome shotgun (WGS) entry which is preliminary data.</text>
</comment>
<protein>
    <submittedName>
        <fullName evidence="1">Uncharacterized protein</fullName>
    </submittedName>
</protein>
<evidence type="ECO:0000313" key="2">
    <source>
        <dbReference type="Proteomes" id="UP000016496"/>
    </source>
</evidence>
<name>U2CCB1_9BACE</name>
<organism evidence="1 2">
    <name type="scientific">Bacteroides pyogenes F0041</name>
    <dbReference type="NCBI Taxonomy" id="1321819"/>
    <lineage>
        <taxon>Bacteria</taxon>
        <taxon>Pseudomonadati</taxon>
        <taxon>Bacteroidota</taxon>
        <taxon>Bacteroidia</taxon>
        <taxon>Bacteroidales</taxon>
        <taxon>Bacteroidaceae</taxon>
        <taxon>Bacteroides</taxon>
    </lineage>
</organism>
<sequence length="82" mass="9742">MPAVDMPVIRSLCFSRKVRACLIPGIVIYPFGHARLLVCSCCRRTCKYARTMIFYGTPPHWYSVFYYFCRIIIQMRNDTFEF</sequence>
<dbReference type="HOGENOM" id="CLU_2551303_0_0_10"/>
<dbReference type="PATRIC" id="fig|1321819.3.peg.2806"/>
<dbReference type="EMBL" id="AWSV01000155">
    <property type="protein sequence ID" value="ERI81648.1"/>
    <property type="molecule type" value="Genomic_DNA"/>
</dbReference>